<dbReference type="Proteomes" id="UP001219518">
    <property type="component" value="Unassembled WGS sequence"/>
</dbReference>
<dbReference type="SMART" id="SM00612">
    <property type="entry name" value="Kelch"/>
    <property type="match status" value="3"/>
</dbReference>
<dbReference type="Pfam" id="PF01344">
    <property type="entry name" value="Kelch_1"/>
    <property type="match status" value="1"/>
</dbReference>
<sequence>MYWTIHLEGGPRRVNHAAAAVEDLIYSFGGFNGSENYNERRPMDVHVLNTGNLRWTRLPNPSYLEYWQDDKCIPFLRYGHTAVAYGKKILVWGGRNEESACNQIFIFDTETHTWSKPRATGMVPVARDGHTACIINHRMYVFGGYEEDIDRFSNDVYFLDIAEMKWHYVMTSVCPILNKNNGEEAKFRDFHSASAIGSYMYVFGGRGDLNGPYGSHNEEYCSDIIYFDVESNRWHKPITTGDIPKGRRSHSSFIVNGMLYIFGGYNGITEEHFNDLHCFNPRTCEWKQIQPHGKPPVRRRRQSCIPIKNKVYIFGGTCPWLEVLGDVHNNDSEVVQFVAGQHPFDLDVNQDNVNHNEHMEEENDNDVNLIGDQIFHDGPNPILHHEHDDQNQNDNGNQEDMESDDEFSLEDSSKLMDLNDLHVLDLLPSLYTLCLKTVFEHSIDTSGLPEIIRKELHYFTTPNTISQ</sequence>
<dbReference type="PANTHER" id="PTHR46461">
    <property type="entry name" value="KELCH DOMAIN-CONTAINING PROTEIN 3"/>
    <property type="match status" value="1"/>
</dbReference>
<accession>A0AAE1LS80</accession>
<dbReference type="PANTHER" id="PTHR46461:SF1">
    <property type="entry name" value="KELCH DOMAIN-CONTAINING PROTEIN 3"/>
    <property type="match status" value="1"/>
</dbReference>
<reference evidence="3" key="2">
    <citation type="journal article" date="2023" name="BMC Genomics">
        <title>Pest status, molecular evolution, and epigenetic factors derived from the genome assembly of Frankliniella fusca, a thysanopteran phytovirus vector.</title>
        <authorList>
            <person name="Catto M.A."/>
            <person name="Labadie P.E."/>
            <person name="Jacobson A.L."/>
            <person name="Kennedy G.G."/>
            <person name="Srinivasan R."/>
            <person name="Hunt B.G."/>
        </authorList>
    </citation>
    <scope>NUCLEOTIDE SEQUENCE</scope>
    <source>
        <strain evidence="3">PL_HMW_Pooled</strain>
    </source>
</reference>
<evidence type="ECO:0000256" key="2">
    <source>
        <dbReference type="SAM" id="MobiDB-lite"/>
    </source>
</evidence>
<reference evidence="3" key="1">
    <citation type="submission" date="2021-07" db="EMBL/GenBank/DDBJ databases">
        <authorList>
            <person name="Catto M.A."/>
            <person name="Jacobson A."/>
            <person name="Kennedy G."/>
            <person name="Labadie P."/>
            <person name="Hunt B.G."/>
            <person name="Srinivasan R."/>
        </authorList>
    </citation>
    <scope>NUCLEOTIDE SEQUENCE</scope>
    <source>
        <strain evidence="3">PL_HMW_Pooled</strain>
        <tissue evidence="3">Head</tissue>
    </source>
</reference>
<dbReference type="Gene3D" id="2.120.10.80">
    <property type="entry name" value="Kelch-type beta propeller"/>
    <property type="match status" value="2"/>
</dbReference>
<gene>
    <name evidence="3" type="ORF">KUF71_004887</name>
</gene>
<dbReference type="GO" id="GO:0005737">
    <property type="term" value="C:cytoplasm"/>
    <property type="evidence" value="ECO:0007669"/>
    <property type="project" value="TreeGrafter"/>
</dbReference>
<feature type="region of interest" description="Disordered" evidence="2">
    <location>
        <begin position="378"/>
        <end position="410"/>
    </location>
</feature>
<keyword evidence="4" id="KW-1185">Reference proteome</keyword>
<feature type="compositionally biased region" description="Acidic residues" evidence="2">
    <location>
        <begin position="397"/>
        <end position="409"/>
    </location>
</feature>
<dbReference type="AlphaFoldDB" id="A0AAE1LS80"/>
<dbReference type="SUPFAM" id="SSF117281">
    <property type="entry name" value="Kelch motif"/>
    <property type="match status" value="2"/>
</dbReference>
<comment type="caution">
    <text evidence="3">The sequence shown here is derived from an EMBL/GenBank/DDBJ whole genome shotgun (WGS) entry which is preliminary data.</text>
</comment>
<name>A0AAE1LS80_9NEOP</name>
<evidence type="ECO:0000313" key="3">
    <source>
        <dbReference type="EMBL" id="KAK3930153.1"/>
    </source>
</evidence>
<dbReference type="InterPro" id="IPR015915">
    <property type="entry name" value="Kelch-typ_b-propeller"/>
</dbReference>
<keyword evidence="1" id="KW-0880">Kelch repeat</keyword>
<dbReference type="InterPro" id="IPR006652">
    <property type="entry name" value="Kelch_1"/>
</dbReference>
<dbReference type="GO" id="GO:0003682">
    <property type="term" value="F:chromatin binding"/>
    <property type="evidence" value="ECO:0007669"/>
    <property type="project" value="InterPro"/>
</dbReference>
<dbReference type="InterPro" id="IPR052637">
    <property type="entry name" value="KLHDC3-like"/>
</dbReference>
<dbReference type="EMBL" id="JAHWGI010001411">
    <property type="protein sequence ID" value="KAK3930153.1"/>
    <property type="molecule type" value="Genomic_DNA"/>
</dbReference>
<organism evidence="3 4">
    <name type="scientific">Frankliniella fusca</name>
    <dbReference type="NCBI Taxonomy" id="407009"/>
    <lineage>
        <taxon>Eukaryota</taxon>
        <taxon>Metazoa</taxon>
        <taxon>Ecdysozoa</taxon>
        <taxon>Arthropoda</taxon>
        <taxon>Hexapoda</taxon>
        <taxon>Insecta</taxon>
        <taxon>Pterygota</taxon>
        <taxon>Neoptera</taxon>
        <taxon>Paraneoptera</taxon>
        <taxon>Thysanoptera</taxon>
        <taxon>Terebrantia</taxon>
        <taxon>Thripoidea</taxon>
        <taxon>Thripidae</taxon>
        <taxon>Frankliniella</taxon>
    </lineage>
</organism>
<evidence type="ECO:0000313" key="4">
    <source>
        <dbReference type="Proteomes" id="UP001219518"/>
    </source>
</evidence>
<proteinExistence type="predicted"/>
<dbReference type="Pfam" id="PF24681">
    <property type="entry name" value="Kelch_KLHDC2_KLHL20_DRC7"/>
    <property type="match status" value="1"/>
</dbReference>
<evidence type="ECO:0000256" key="1">
    <source>
        <dbReference type="ARBA" id="ARBA00022441"/>
    </source>
</evidence>
<protein>
    <submittedName>
        <fullName evidence="3">Kelch domain-containing protein 3</fullName>
    </submittedName>
</protein>